<keyword evidence="1 2" id="KW-0728">SH3 domain</keyword>
<dbReference type="AlphaFoldDB" id="A0A821IDM3"/>
<dbReference type="InterPro" id="IPR001452">
    <property type="entry name" value="SH3_domain"/>
</dbReference>
<comment type="caution">
    <text evidence="5">The sequence shown here is derived from an EMBL/GenBank/DDBJ whole genome shotgun (WGS) entry which is preliminary data.</text>
</comment>
<evidence type="ECO:0000313" key="4">
    <source>
        <dbReference type="EMBL" id="CAF4686279.1"/>
    </source>
</evidence>
<accession>A0A821IDM3</accession>
<protein>
    <recommendedName>
        <fullName evidence="3">SH3 domain-containing protein</fullName>
    </recommendedName>
</protein>
<dbReference type="InterPro" id="IPR050384">
    <property type="entry name" value="Endophilin_SH3RF"/>
</dbReference>
<proteinExistence type="predicted"/>
<dbReference type="InterPro" id="IPR036028">
    <property type="entry name" value="SH3-like_dom_sf"/>
</dbReference>
<evidence type="ECO:0000259" key="3">
    <source>
        <dbReference type="PROSITE" id="PS50002"/>
    </source>
</evidence>
<evidence type="ECO:0000256" key="1">
    <source>
        <dbReference type="ARBA" id="ARBA00022443"/>
    </source>
</evidence>
<organism evidence="5 6">
    <name type="scientific">Rotaria magnacalcarata</name>
    <dbReference type="NCBI Taxonomy" id="392030"/>
    <lineage>
        <taxon>Eukaryota</taxon>
        <taxon>Metazoa</taxon>
        <taxon>Spiralia</taxon>
        <taxon>Gnathifera</taxon>
        <taxon>Rotifera</taxon>
        <taxon>Eurotatoria</taxon>
        <taxon>Bdelloidea</taxon>
        <taxon>Philodinida</taxon>
        <taxon>Philodinidae</taxon>
        <taxon>Rotaria</taxon>
    </lineage>
</organism>
<dbReference type="SMART" id="SM00326">
    <property type="entry name" value="SH3"/>
    <property type="match status" value="1"/>
</dbReference>
<name>A0A821IDM3_9BILA</name>
<reference evidence="5" key="1">
    <citation type="submission" date="2021-02" db="EMBL/GenBank/DDBJ databases">
        <authorList>
            <person name="Nowell W R."/>
        </authorList>
    </citation>
    <scope>NUCLEOTIDE SEQUENCE</scope>
</reference>
<sequence>MKARVLYDYKKAADDELTLAVNDIVTVLDKNLEDEGWWKGEVNGRIGVFP</sequence>
<keyword evidence="6" id="KW-1185">Reference proteome</keyword>
<dbReference type="Pfam" id="PF00018">
    <property type="entry name" value="SH3_1"/>
    <property type="match status" value="1"/>
</dbReference>
<dbReference type="PANTHER" id="PTHR14167:SF116">
    <property type="entry name" value="CAP, ISOFORM AC"/>
    <property type="match status" value="1"/>
</dbReference>
<dbReference type="EMBL" id="CAJOBG010100281">
    <property type="protein sequence ID" value="CAF4700076.1"/>
    <property type="molecule type" value="Genomic_DNA"/>
</dbReference>
<dbReference type="EMBL" id="CAJOBG010096621">
    <property type="protein sequence ID" value="CAF4686279.1"/>
    <property type="molecule type" value="Genomic_DNA"/>
</dbReference>
<dbReference type="Proteomes" id="UP000663866">
    <property type="component" value="Unassembled WGS sequence"/>
</dbReference>
<dbReference type="PROSITE" id="PS50002">
    <property type="entry name" value="SH3"/>
    <property type="match status" value="1"/>
</dbReference>
<evidence type="ECO:0000256" key="2">
    <source>
        <dbReference type="PROSITE-ProRule" id="PRU00192"/>
    </source>
</evidence>
<dbReference type="Gene3D" id="2.30.30.40">
    <property type="entry name" value="SH3 Domains"/>
    <property type="match status" value="1"/>
</dbReference>
<feature type="domain" description="SH3" evidence="3">
    <location>
        <begin position="1"/>
        <end position="50"/>
    </location>
</feature>
<evidence type="ECO:0000313" key="5">
    <source>
        <dbReference type="EMBL" id="CAF4700076.1"/>
    </source>
</evidence>
<gene>
    <name evidence="4" type="ORF">OVN521_LOCUS47910</name>
    <name evidence="5" type="ORF">OVN521_LOCUS48365</name>
</gene>
<dbReference type="PRINTS" id="PR00452">
    <property type="entry name" value="SH3DOMAIN"/>
</dbReference>
<feature type="non-terminal residue" evidence="5">
    <location>
        <position position="50"/>
    </location>
</feature>
<dbReference type="SUPFAM" id="SSF50044">
    <property type="entry name" value="SH3-domain"/>
    <property type="match status" value="1"/>
</dbReference>
<evidence type="ECO:0000313" key="6">
    <source>
        <dbReference type="Proteomes" id="UP000663866"/>
    </source>
</evidence>
<dbReference type="PANTHER" id="PTHR14167">
    <property type="entry name" value="SH3 DOMAIN-CONTAINING"/>
    <property type="match status" value="1"/>
</dbReference>